<dbReference type="AlphaFoldDB" id="A0A371FYU4"/>
<feature type="non-terminal residue" evidence="1">
    <location>
        <position position="1"/>
    </location>
</feature>
<accession>A0A371FYU4</accession>
<organism evidence="1 2">
    <name type="scientific">Mucuna pruriens</name>
    <name type="common">Velvet bean</name>
    <name type="synonym">Dolichos pruriens</name>
    <dbReference type="NCBI Taxonomy" id="157652"/>
    <lineage>
        <taxon>Eukaryota</taxon>
        <taxon>Viridiplantae</taxon>
        <taxon>Streptophyta</taxon>
        <taxon>Embryophyta</taxon>
        <taxon>Tracheophyta</taxon>
        <taxon>Spermatophyta</taxon>
        <taxon>Magnoliopsida</taxon>
        <taxon>eudicotyledons</taxon>
        <taxon>Gunneridae</taxon>
        <taxon>Pentapetalae</taxon>
        <taxon>rosids</taxon>
        <taxon>fabids</taxon>
        <taxon>Fabales</taxon>
        <taxon>Fabaceae</taxon>
        <taxon>Papilionoideae</taxon>
        <taxon>50 kb inversion clade</taxon>
        <taxon>NPAAA clade</taxon>
        <taxon>indigoferoid/millettioid clade</taxon>
        <taxon>Phaseoleae</taxon>
        <taxon>Mucuna</taxon>
    </lineage>
</organism>
<proteinExistence type="predicted"/>
<gene>
    <name evidence="1" type="ORF">CR513_35576</name>
</gene>
<evidence type="ECO:0000313" key="1">
    <source>
        <dbReference type="EMBL" id="RDX83495.1"/>
    </source>
</evidence>
<keyword evidence="2" id="KW-1185">Reference proteome</keyword>
<reference evidence="1" key="1">
    <citation type="submission" date="2018-05" db="EMBL/GenBank/DDBJ databases">
        <title>Draft genome of Mucuna pruriens seed.</title>
        <authorList>
            <person name="Nnadi N.E."/>
            <person name="Vos R."/>
            <person name="Hasami M.H."/>
            <person name="Devisetty U.K."/>
            <person name="Aguiy J.C."/>
        </authorList>
    </citation>
    <scope>NUCLEOTIDE SEQUENCE [LARGE SCALE GENOMIC DNA]</scope>
    <source>
        <strain evidence="1">JCA_2017</strain>
    </source>
</reference>
<sequence>MIFGLKIMESRIILTTHNDNLASAFCTHIVQDYHLNQLSNKNPWIIVYSGIIAWRQIWDNYFVMHLLVENSTSNQKNSVAKSRLIPKLVIYHLPNLTIQSRTTLEILLSNIF</sequence>
<name>A0A371FYU4_MUCPR</name>
<dbReference type="EMBL" id="QJKJ01007340">
    <property type="protein sequence ID" value="RDX83495.1"/>
    <property type="molecule type" value="Genomic_DNA"/>
</dbReference>
<protein>
    <submittedName>
        <fullName evidence="1">Uncharacterized protein</fullName>
    </submittedName>
</protein>
<dbReference type="Proteomes" id="UP000257109">
    <property type="component" value="Unassembled WGS sequence"/>
</dbReference>
<comment type="caution">
    <text evidence="1">The sequence shown here is derived from an EMBL/GenBank/DDBJ whole genome shotgun (WGS) entry which is preliminary data.</text>
</comment>
<evidence type="ECO:0000313" key="2">
    <source>
        <dbReference type="Proteomes" id="UP000257109"/>
    </source>
</evidence>